<feature type="region of interest" description="Disordered" evidence="2">
    <location>
        <begin position="85"/>
        <end position="106"/>
    </location>
</feature>
<evidence type="ECO:0000313" key="3">
    <source>
        <dbReference type="EMBL" id="EDO16677.1"/>
    </source>
</evidence>
<dbReference type="OMA" id="NANIWRD"/>
<dbReference type="Proteomes" id="UP000000267">
    <property type="component" value="Unassembled WGS sequence"/>
</dbReference>
<gene>
    <name evidence="3" type="ORF">Kpol_1052p24</name>
</gene>
<organism evidence="4">
    <name type="scientific">Vanderwaltozyma polyspora (strain ATCC 22028 / DSM 70294 / BCRC 21397 / CBS 2163 / NBRC 10782 / NRRL Y-8283 / UCD 57-17)</name>
    <name type="common">Kluyveromyces polysporus</name>
    <dbReference type="NCBI Taxonomy" id="436907"/>
    <lineage>
        <taxon>Eukaryota</taxon>
        <taxon>Fungi</taxon>
        <taxon>Dikarya</taxon>
        <taxon>Ascomycota</taxon>
        <taxon>Saccharomycotina</taxon>
        <taxon>Saccharomycetes</taxon>
        <taxon>Saccharomycetales</taxon>
        <taxon>Saccharomycetaceae</taxon>
        <taxon>Vanderwaltozyma</taxon>
    </lineage>
</organism>
<evidence type="ECO:0000313" key="4">
    <source>
        <dbReference type="Proteomes" id="UP000000267"/>
    </source>
</evidence>
<dbReference type="GO" id="GO:2000221">
    <property type="term" value="P:negative regulation of pseudohyphal growth"/>
    <property type="evidence" value="ECO:0007669"/>
    <property type="project" value="EnsemblFungi"/>
</dbReference>
<dbReference type="RefSeq" id="XP_001644535.1">
    <property type="nucleotide sequence ID" value="XM_001644485.1"/>
</dbReference>
<sequence length="353" mass="40080">MNYMNYNYDRPSLDNSFASGISFNSQLTMYDGSEKMDNMIKNGSFNNNSTTNNNNNVNPKSNVTPTTNFPLHPHQQMNTYQYYNNLKGNLTGNNQEHLSSNPISSNNANIWRDQLSSSSQNGDDNLNVMESIGTSTAGNLTSNKSYVNPSINTSYNSMFDTYSNTTESSNINQREIDEELKLLLQVKETQIESLENEIQKLKGIFKSGFKNKNKSIGKENINNSNKNNGDKISIPSTLENIFRKLSVALHDKEQELAVTMRNLESVLTAVAAEPSNSITKYGRYDIESLSHKIIVRIETLTKENREMSKMLAYGRSKETQIELQLVKKENDELKDQIRILQQQHQKSGKQKKQ</sequence>
<dbReference type="KEGG" id="vpo:Kpol_1052p24"/>
<dbReference type="FunCoup" id="A7TM35">
    <property type="interactions" value="53"/>
</dbReference>
<dbReference type="GO" id="GO:0036396">
    <property type="term" value="C:RNA N6-methyladenosine methyltransferase complex"/>
    <property type="evidence" value="ECO:0007669"/>
    <property type="project" value="EnsemblFungi"/>
</dbReference>
<dbReference type="GO" id="GO:0006279">
    <property type="term" value="P:premeiotic DNA replication"/>
    <property type="evidence" value="ECO:0007669"/>
    <property type="project" value="EnsemblFungi"/>
</dbReference>
<dbReference type="AlphaFoldDB" id="A7TM35"/>
<dbReference type="eggNOG" id="ENOG502S20W">
    <property type="taxonomic scope" value="Eukaryota"/>
</dbReference>
<evidence type="ECO:0000256" key="1">
    <source>
        <dbReference type="SAM" id="Coils"/>
    </source>
</evidence>
<accession>A7TM35</accession>
<dbReference type="GO" id="GO:0005737">
    <property type="term" value="C:cytoplasm"/>
    <property type="evidence" value="ECO:0007669"/>
    <property type="project" value="EnsemblFungi"/>
</dbReference>
<dbReference type="PhylomeDB" id="A7TM35"/>
<feature type="compositionally biased region" description="Low complexity" evidence="2">
    <location>
        <begin position="46"/>
        <end position="65"/>
    </location>
</feature>
<dbReference type="EMBL" id="DS480419">
    <property type="protein sequence ID" value="EDO16677.1"/>
    <property type="molecule type" value="Genomic_DNA"/>
</dbReference>
<name>A7TM35_VANPO</name>
<protein>
    <recommendedName>
        <fullName evidence="5">Protein MUM2</fullName>
    </recommendedName>
</protein>
<evidence type="ECO:0008006" key="5">
    <source>
        <dbReference type="Google" id="ProtNLM"/>
    </source>
</evidence>
<keyword evidence="1" id="KW-0175">Coiled coil</keyword>
<dbReference type="HOGENOM" id="CLU_067405_1_0_1"/>
<dbReference type="InParanoid" id="A7TM35"/>
<proteinExistence type="predicted"/>
<dbReference type="OrthoDB" id="21221at2759"/>
<dbReference type="GO" id="GO:0005730">
    <property type="term" value="C:nucleolus"/>
    <property type="evidence" value="ECO:0007669"/>
    <property type="project" value="EnsemblFungi"/>
</dbReference>
<dbReference type="GeneID" id="5544832"/>
<feature type="coiled-coil region" evidence="1">
    <location>
        <begin position="316"/>
        <end position="350"/>
    </location>
</feature>
<feature type="compositionally biased region" description="Polar residues" evidence="2">
    <location>
        <begin position="85"/>
        <end position="98"/>
    </location>
</feature>
<feature type="coiled-coil region" evidence="1">
    <location>
        <begin position="177"/>
        <end position="204"/>
    </location>
</feature>
<keyword evidence="4" id="KW-1185">Reference proteome</keyword>
<reference evidence="3 4" key="1">
    <citation type="journal article" date="2007" name="Proc. Natl. Acad. Sci. U.S.A.">
        <title>Independent sorting-out of thousands of duplicated gene pairs in two yeast species descended from a whole-genome duplication.</title>
        <authorList>
            <person name="Scannell D.R."/>
            <person name="Frank A.C."/>
            <person name="Conant G.C."/>
            <person name="Byrne K.P."/>
            <person name="Woolfit M."/>
            <person name="Wolfe K.H."/>
        </authorList>
    </citation>
    <scope>NUCLEOTIDE SEQUENCE [LARGE SCALE GENOMIC DNA]</scope>
    <source>
        <strain evidence="4">ATCC 22028 / DSM 70294 / BCRC 21397 / CBS 2163 / NBRC 10782 / NRRL Y-8283 / UCD 57-17</strain>
    </source>
</reference>
<evidence type="ECO:0000256" key="2">
    <source>
        <dbReference type="SAM" id="MobiDB-lite"/>
    </source>
</evidence>
<dbReference type="STRING" id="436907.A7TM35"/>
<feature type="region of interest" description="Disordered" evidence="2">
    <location>
        <begin position="43"/>
        <end position="65"/>
    </location>
</feature>